<evidence type="ECO:0000256" key="1">
    <source>
        <dbReference type="SAM" id="SignalP"/>
    </source>
</evidence>
<dbReference type="Proteomes" id="UP000190897">
    <property type="component" value="Unassembled WGS sequence"/>
</dbReference>
<dbReference type="Pfam" id="PF02635">
    <property type="entry name" value="DsrE"/>
    <property type="match status" value="1"/>
</dbReference>
<dbReference type="RefSeq" id="WP_082217965.1">
    <property type="nucleotide sequence ID" value="NZ_FUZA01000015.1"/>
</dbReference>
<dbReference type="EMBL" id="FUZA01000015">
    <property type="protein sequence ID" value="SKC19894.1"/>
    <property type="molecule type" value="Genomic_DNA"/>
</dbReference>
<dbReference type="SUPFAM" id="SSF75169">
    <property type="entry name" value="DsrEFH-like"/>
    <property type="match status" value="1"/>
</dbReference>
<proteinExistence type="predicted"/>
<evidence type="ECO:0000313" key="3">
    <source>
        <dbReference type="Proteomes" id="UP000190897"/>
    </source>
</evidence>
<feature type="chain" id="PRO_5012414124" evidence="1">
    <location>
        <begin position="22"/>
        <end position="153"/>
    </location>
</feature>
<sequence length="153" mass="17053">MKTLKTMMYVAAMLISAGAIAQKSPVSPADFHGAIADQKSYKVVYQLNSDDEKVIKATMRNIMNALDDPRLNGKLEVELVAHGGGVTVFKKDQPYETQLKALQQRGVILAECENTMRERKISKDELFDFISYVPSGNGEIIIRQQQGWAIVHP</sequence>
<evidence type="ECO:0000313" key="2">
    <source>
        <dbReference type="EMBL" id="SKC19894.1"/>
    </source>
</evidence>
<dbReference type="InterPro" id="IPR027396">
    <property type="entry name" value="DsrEFH-like"/>
</dbReference>
<organism evidence="2 3">
    <name type="scientific">Dyadobacter psychrophilus</name>
    <dbReference type="NCBI Taxonomy" id="651661"/>
    <lineage>
        <taxon>Bacteria</taxon>
        <taxon>Pseudomonadati</taxon>
        <taxon>Bacteroidota</taxon>
        <taxon>Cytophagia</taxon>
        <taxon>Cytophagales</taxon>
        <taxon>Spirosomataceae</taxon>
        <taxon>Dyadobacter</taxon>
    </lineage>
</organism>
<gene>
    <name evidence="2" type="ORF">SAMN05660293_05547</name>
</gene>
<reference evidence="3" key="1">
    <citation type="submission" date="2017-02" db="EMBL/GenBank/DDBJ databases">
        <authorList>
            <person name="Varghese N."/>
            <person name="Submissions S."/>
        </authorList>
    </citation>
    <scope>NUCLEOTIDE SEQUENCE [LARGE SCALE GENOMIC DNA]</scope>
    <source>
        <strain evidence="3">DSM 22270</strain>
    </source>
</reference>
<keyword evidence="3" id="KW-1185">Reference proteome</keyword>
<dbReference type="AlphaFoldDB" id="A0A1T5HGU2"/>
<dbReference type="InterPro" id="IPR003787">
    <property type="entry name" value="Sulphur_relay_DsrE/F-like"/>
</dbReference>
<protein>
    <submittedName>
        <fullName evidence="2">Uncharacterized protein</fullName>
    </submittedName>
</protein>
<accession>A0A1T5HGU2</accession>
<keyword evidence="1" id="KW-0732">Signal</keyword>
<dbReference type="PANTHER" id="PTHR37691:SF1">
    <property type="entry name" value="BLR3518 PROTEIN"/>
    <property type="match status" value="1"/>
</dbReference>
<name>A0A1T5HGU2_9BACT</name>
<dbReference type="OrthoDB" id="678766at2"/>
<feature type="signal peptide" evidence="1">
    <location>
        <begin position="1"/>
        <end position="21"/>
    </location>
</feature>
<dbReference type="PANTHER" id="PTHR37691">
    <property type="entry name" value="BLR3518 PROTEIN"/>
    <property type="match status" value="1"/>
</dbReference>
<dbReference type="Gene3D" id="3.40.1260.10">
    <property type="entry name" value="DsrEFH-like"/>
    <property type="match status" value="1"/>
</dbReference>
<dbReference type="STRING" id="651661.SAMN05660293_05547"/>